<protein>
    <submittedName>
        <fullName evidence="4">DNA-binding protein</fullName>
    </submittedName>
</protein>
<dbReference type="Pfam" id="PF00557">
    <property type="entry name" value="Peptidase_M24"/>
    <property type="match status" value="1"/>
</dbReference>
<dbReference type="InterPro" id="IPR004545">
    <property type="entry name" value="PA2G4"/>
</dbReference>
<dbReference type="SUPFAM" id="SSF46785">
    <property type="entry name" value="Winged helix' DNA-binding domain"/>
    <property type="match status" value="1"/>
</dbReference>
<feature type="region of interest" description="Disordered" evidence="2">
    <location>
        <begin position="1"/>
        <end position="22"/>
    </location>
</feature>
<reference evidence="4 5" key="1">
    <citation type="submission" date="2013-11" db="EMBL/GenBank/DDBJ databases">
        <title>Draft genome of the bovine lungworm Dictyocaulus viviparus.</title>
        <authorList>
            <person name="Mitreva M."/>
        </authorList>
    </citation>
    <scope>NUCLEOTIDE SEQUENCE [LARGE SCALE GENOMIC DNA]</scope>
    <source>
        <strain evidence="4 5">HannoverDv2000</strain>
    </source>
</reference>
<evidence type="ECO:0000313" key="5">
    <source>
        <dbReference type="Proteomes" id="UP000053766"/>
    </source>
</evidence>
<evidence type="ECO:0000256" key="2">
    <source>
        <dbReference type="SAM" id="MobiDB-lite"/>
    </source>
</evidence>
<feature type="domain" description="Peptidase M24" evidence="3">
    <location>
        <begin position="31"/>
        <end position="223"/>
    </location>
</feature>
<dbReference type="FunFam" id="1.10.10.10:FF:000029">
    <property type="entry name" value="Proliferation-associated 2G4, a"/>
    <property type="match status" value="1"/>
</dbReference>
<evidence type="ECO:0000256" key="1">
    <source>
        <dbReference type="ARBA" id="ARBA00007319"/>
    </source>
</evidence>
<dbReference type="Proteomes" id="UP000053766">
    <property type="component" value="Unassembled WGS sequence"/>
</dbReference>
<evidence type="ECO:0000259" key="3">
    <source>
        <dbReference type="Pfam" id="PF00557"/>
    </source>
</evidence>
<dbReference type="Gene3D" id="3.90.230.10">
    <property type="entry name" value="Creatinase/methionine aminopeptidase superfamily"/>
    <property type="match status" value="1"/>
</dbReference>
<dbReference type="EMBL" id="KN716283">
    <property type="protein sequence ID" value="KJH48025.1"/>
    <property type="molecule type" value="Genomic_DNA"/>
</dbReference>
<dbReference type="InterPro" id="IPR000994">
    <property type="entry name" value="Pept_M24"/>
</dbReference>
<accession>A0A0D8XU25</accession>
<dbReference type="SUPFAM" id="SSF55920">
    <property type="entry name" value="Creatinase/aminopeptidase"/>
    <property type="match status" value="1"/>
</dbReference>
<dbReference type="PANTHER" id="PTHR10804:SF11">
    <property type="entry name" value="PROLIFERATION-ASSOCIATED PROTEIN 2G4"/>
    <property type="match status" value="1"/>
</dbReference>
<dbReference type="Gene3D" id="1.10.10.10">
    <property type="entry name" value="Winged helix-like DNA-binding domain superfamily/Winged helix DNA-binding domain"/>
    <property type="match status" value="1"/>
</dbReference>
<name>A0A0D8XU25_DICVI</name>
<dbReference type="AlphaFoldDB" id="A0A0D8XU25"/>
<feature type="region of interest" description="Disordered" evidence="2">
    <location>
        <begin position="376"/>
        <end position="401"/>
    </location>
</feature>
<dbReference type="STRING" id="29172.A0A0D8XU25"/>
<dbReference type="GO" id="GO:0003677">
    <property type="term" value="F:DNA binding"/>
    <property type="evidence" value="ECO:0007669"/>
    <property type="project" value="UniProtKB-KW"/>
</dbReference>
<dbReference type="InterPro" id="IPR036390">
    <property type="entry name" value="WH_DNA-bd_sf"/>
</dbReference>
<organism evidence="4 5">
    <name type="scientific">Dictyocaulus viviparus</name>
    <name type="common">Bovine lungworm</name>
    <dbReference type="NCBI Taxonomy" id="29172"/>
    <lineage>
        <taxon>Eukaryota</taxon>
        <taxon>Metazoa</taxon>
        <taxon>Ecdysozoa</taxon>
        <taxon>Nematoda</taxon>
        <taxon>Chromadorea</taxon>
        <taxon>Rhabditida</taxon>
        <taxon>Rhabditina</taxon>
        <taxon>Rhabditomorpha</taxon>
        <taxon>Strongyloidea</taxon>
        <taxon>Metastrongylidae</taxon>
        <taxon>Dictyocaulus</taxon>
    </lineage>
</organism>
<keyword evidence="4" id="KW-0238">DNA-binding</keyword>
<keyword evidence="5" id="KW-1185">Reference proteome</keyword>
<dbReference type="InterPro" id="IPR036005">
    <property type="entry name" value="Creatinase/aminopeptidase-like"/>
</dbReference>
<sequence>MPRKESASSSSSREYSHHEDETLSSDVVVNKYQMAAQMVNEILKKVISEVREGVEVGFLCTLGDNLILEKTSKVFIKEKVVTKGIAMPTCVSVDHCICHFSPLRSDPPIILKDGQLVKIDLGVHIDGYIATAAHTVVVGASQTKKVTGVRAVLLKATYEAMEIAIRMLQPGNKTTDITTAIDKVAADYGVVPVENMISHQLMRDQIDGEKQIIQNPGEKQRMEMEKFTVEKHEAYAIDILFSSGRGKAKDMDTRTTVFKRNEDVQYSLRLKAARALMKECKDRFGVMPFTLRAFDDEVKAKMGVVEPEKHGLLRPYQVYYEAAGEVVAQFKATVLIMTNGLLKIAGLPLDMNMIDTDAKLKDAGLIATLNSQLKKKKKKPTKKNVPDAAANVSISEPVAAK</sequence>
<comment type="similarity">
    <text evidence="1">Belongs to the peptidase M24 family.</text>
</comment>
<proteinExistence type="inferred from homology"/>
<dbReference type="CDD" id="cd01089">
    <property type="entry name" value="PA2G4-like"/>
    <property type="match status" value="1"/>
</dbReference>
<reference evidence="5" key="2">
    <citation type="journal article" date="2016" name="Sci. Rep.">
        <title>Dictyocaulus viviparus genome, variome and transcriptome elucidate lungworm biology and support future intervention.</title>
        <authorList>
            <person name="McNulty S.N."/>
            <person name="Strube C."/>
            <person name="Rosa B.A."/>
            <person name="Martin J.C."/>
            <person name="Tyagi R."/>
            <person name="Choi Y.J."/>
            <person name="Wang Q."/>
            <person name="Hallsworth Pepin K."/>
            <person name="Zhang X."/>
            <person name="Ozersky P."/>
            <person name="Wilson R.K."/>
            <person name="Sternberg P.W."/>
            <person name="Gasser R.B."/>
            <person name="Mitreva M."/>
        </authorList>
    </citation>
    <scope>NUCLEOTIDE SEQUENCE [LARGE SCALE GENOMIC DNA]</scope>
    <source>
        <strain evidence="5">HannoverDv2000</strain>
    </source>
</reference>
<gene>
    <name evidence="4" type="ORF">DICVIV_05870</name>
</gene>
<dbReference type="InterPro" id="IPR047113">
    <property type="entry name" value="PA2G4/ARX1"/>
</dbReference>
<evidence type="ECO:0000313" key="4">
    <source>
        <dbReference type="EMBL" id="KJH48025.1"/>
    </source>
</evidence>
<dbReference type="InterPro" id="IPR036388">
    <property type="entry name" value="WH-like_DNA-bd_sf"/>
</dbReference>
<dbReference type="NCBIfam" id="TIGR00495">
    <property type="entry name" value="crvDNA_42K"/>
    <property type="match status" value="1"/>
</dbReference>
<dbReference type="PANTHER" id="PTHR10804">
    <property type="entry name" value="PROTEASE FAMILY M24 METHIONYL AMINOPEPTIDASE, AMINOPEPTIDASE P"/>
    <property type="match status" value="1"/>
</dbReference>
<dbReference type="OrthoDB" id="5876363at2759"/>